<name>N0B8Z4_9EURY</name>
<evidence type="ECO:0000259" key="2">
    <source>
        <dbReference type="Pfam" id="PF01370"/>
    </source>
</evidence>
<feature type="domain" description="NAD-dependent epimerase/dehydratase" evidence="2">
    <location>
        <begin position="3"/>
        <end position="229"/>
    </location>
</feature>
<dbReference type="Gene3D" id="3.40.50.720">
    <property type="entry name" value="NAD(P)-binding Rossmann-like Domain"/>
    <property type="match status" value="1"/>
</dbReference>
<keyword evidence="4" id="KW-1185">Reference proteome</keyword>
<accession>N0B8Z4</accession>
<comment type="similarity">
    <text evidence="1">Belongs to the NAD(P)-dependent epimerase/dehydratase family.</text>
</comment>
<gene>
    <name evidence="3" type="ORF">Asulf_00058</name>
</gene>
<dbReference type="Gene3D" id="3.90.25.10">
    <property type="entry name" value="UDP-galactose 4-epimerase, domain 1"/>
    <property type="match status" value="1"/>
</dbReference>
<dbReference type="InterPro" id="IPR036291">
    <property type="entry name" value="NAD(P)-bd_dom_sf"/>
</dbReference>
<evidence type="ECO:0000313" key="4">
    <source>
        <dbReference type="Proteomes" id="UP000013307"/>
    </source>
</evidence>
<dbReference type="HOGENOM" id="CLU_007383_1_7_2"/>
<sequence>MKILVTGASGQIGSYVLERFVDNCDAIGVDLRRCPIKDLRDLVLQGDLRNCEFVRKVVRDMDAVVHLAAQVSVENSWSNPVYDAGNNIISTINLLKACSDVEVSRFVYISSAAVYGNPQYVPVDEEHPKNPISPYGVSKLTGEYYCRVFSDRIHTVTIRPFNVFSARMDPSNPYSGVIAKFISRVKQKLPPVIYGDGNQTRDFIHVRDVVDFIEIAVKKGVNGGAYNVGTGRETSIQELAEIIMEIAGINSRPVFDKPRPGDIRRSCADISKARKLGFEPKTDLRRDLDEIFEEW</sequence>
<dbReference type="EMBL" id="CP005290">
    <property type="protein sequence ID" value="AGK60094.1"/>
    <property type="molecule type" value="Genomic_DNA"/>
</dbReference>
<dbReference type="STRING" id="387631.Asulf_00058"/>
<reference evidence="3 4" key="1">
    <citation type="journal article" date="2013" name="Genome Announc.">
        <title>Complete Genome Sequence of the Thermophilic and Facultatively Chemolithoautotrophic Sulfate Reducer Archaeoglobus sulfaticallidus Strain PM70-1T.</title>
        <authorList>
            <person name="Stokke R."/>
            <person name="Hocking W.P."/>
            <person name="Steinsbu B.O."/>
            <person name="Steen I.H."/>
        </authorList>
    </citation>
    <scope>NUCLEOTIDE SEQUENCE [LARGE SCALE GENOMIC DNA]</scope>
    <source>
        <strain evidence="3">PM70-1</strain>
    </source>
</reference>
<dbReference type="eggNOG" id="arCOG01369">
    <property type="taxonomic scope" value="Archaea"/>
</dbReference>
<dbReference type="Proteomes" id="UP000013307">
    <property type="component" value="Chromosome"/>
</dbReference>
<dbReference type="Pfam" id="PF01370">
    <property type="entry name" value="Epimerase"/>
    <property type="match status" value="1"/>
</dbReference>
<dbReference type="RefSeq" id="WP_015589693.1">
    <property type="nucleotide sequence ID" value="NC_021169.1"/>
</dbReference>
<dbReference type="SUPFAM" id="SSF51735">
    <property type="entry name" value="NAD(P)-binding Rossmann-fold domains"/>
    <property type="match status" value="1"/>
</dbReference>
<organism evidence="3 4">
    <name type="scientific">Archaeoglobus sulfaticallidus PM70-1</name>
    <dbReference type="NCBI Taxonomy" id="387631"/>
    <lineage>
        <taxon>Archaea</taxon>
        <taxon>Methanobacteriati</taxon>
        <taxon>Methanobacteriota</taxon>
        <taxon>Archaeoglobi</taxon>
        <taxon>Archaeoglobales</taxon>
        <taxon>Archaeoglobaceae</taxon>
        <taxon>Archaeoglobus</taxon>
    </lineage>
</organism>
<dbReference type="AlphaFoldDB" id="N0B8Z4"/>
<evidence type="ECO:0000256" key="1">
    <source>
        <dbReference type="ARBA" id="ARBA00007637"/>
    </source>
</evidence>
<dbReference type="KEGG" id="ast:Asulf_00058"/>
<dbReference type="GeneID" id="15391704"/>
<dbReference type="InterPro" id="IPR001509">
    <property type="entry name" value="Epimerase_deHydtase"/>
</dbReference>
<evidence type="ECO:0000313" key="3">
    <source>
        <dbReference type="EMBL" id="AGK60094.1"/>
    </source>
</evidence>
<dbReference type="OrthoDB" id="4907at2157"/>
<dbReference type="PANTHER" id="PTHR43000">
    <property type="entry name" value="DTDP-D-GLUCOSE 4,6-DEHYDRATASE-RELATED"/>
    <property type="match status" value="1"/>
</dbReference>
<protein>
    <submittedName>
        <fullName evidence="3">Nucleoside-diphosphate-sugar epimerase</fullName>
    </submittedName>
</protein>
<proteinExistence type="inferred from homology"/>